<dbReference type="EMBL" id="CP099490">
    <property type="protein sequence ID" value="USQ77817.1"/>
    <property type="molecule type" value="Genomic_DNA"/>
</dbReference>
<dbReference type="InterPro" id="IPR012000">
    <property type="entry name" value="Thiamin_PyroP_enz_cen_dom"/>
</dbReference>
<evidence type="ECO:0000313" key="8">
    <source>
        <dbReference type="EMBL" id="USQ77817.1"/>
    </source>
</evidence>
<accession>A0ABY4YNV3</accession>
<dbReference type="InterPro" id="IPR029035">
    <property type="entry name" value="DHS-like_NAD/FAD-binding_dom"/>
</dbReference>
<dbReference type="Pfam" id="PF02776">
    <property type="entry name" value="TPP_enzyme_N"/>
    <property type="match status" value="1"/>
</dbReference>
<evidence type="ECO:0000259" key="5">
    <source>
        <dbReference type="Pfam" id="PF00205"/>
    </source>
</evidence>
<dbReference type="Pfam" id="PF02775">
    <property type="entry name" value="TPP_enzyme_C"/>
    <property type="match status" value="1"/>
</dbReference>
<comment type="similarity">
    <text evidence="2 4">Belongs to the TPP enzyme family.</text>
</comment>
<keyword evidence="3 4" id="KW-0786">Thiamine pyrophosphate</keyword>
<evidence type="ECO:0000259" key="6">
    <source>
        <dbReference type="Pfam" id="PF02775"/>
    </source>
</evidence>
<name>A0ABY4YNV3_9MICO</name>
<dbReference type="InterPro" id="IPR011766">
    <property type="entry name" value="TPP_enzyme_TPP-bd"/>
</dbReference>
<sequence>MMPAEHATGGDRNYEVIAKRLHGELADSPLYILAGDANMKLIHACMWEGMRCLSARHENAAVSMAVGYAKGSGLVGVASTTQGPGLTNAATSIVAAVRSRLPVVLLCGAAPGSVPDHPQQLDQTRFLEACGALVLSAGDGVDPGTLVSRALETARTQRTLVAVSMPSDWQERAPSNVHMVPVTGTSPGMDVEAAEVLGDTATQDQVEKIASSLLAAERSLILVGRGAVNSESAMRDLHAVAERTGSIVATTLPCHGAWGECPRAVGVIGGYALPEAHAMFKELDIVLAVGASLGYRTTKYGSLFGEATEIVQVDHAETSLGRYTPVSSSVLSDSGGFAEALRKTIEARAHPGSGYDWGIATGKFLSQARSGVIDSKGGTESGESKGEAQWHPSDLMRALGSVLPTNRAIVVDGGHCSGYPPIYLDVPDGKAFYYSLEFGSIALGLGAAMGMAVARPDLITTLVIGDGSLMMSLGELESAARQKIPILVVLIDDGGYGAERHILHLNGLTSEEISDFDNPEFVPLARALGVHAMNVSSKMDMSRFLDQWLAENSGRPGLMVCNSDPAVRGEWLSLALDR</sequence>
<dbReference type="Proteomes" id="UP001056535">
    <property type="component" value="Chromosome"/>
</dbReference>
<organism evidence="8 9">
    <name type="scientific">Ornithinimicrobium cryptoxanthini</name>
    <dbReference type="NCBI Taxonomy" id="2934161"/>
    <lineage>
        <taxon>Bacteria</taxon>
        <taxon>Bacillati</taxon>
        <taxon>Actinomycetota</taxon>
        <taxon>Actinomycetes</taxon>
        <taxon>Micrococcales</taxon>
        <taxon>Ornithinimicrobiaceae</taxon>
        <taxon>Ornithinimicrobium</taxon>
    </lineage>
</organism>
<evidence type="ECO:0000256" key="1">
    <source>
        <dbReference type="ARBA" id="ARBA00001964"/>
    </source>
</evidence>
<evidence type="ECO:0000256" key="4">
    <source>
        <dbReference type="RuleBase" id="RU362132"/>
    </source>
</evidence>
<dbReference type="PANTHER" id="PTHR18968">
    <property type="entry name" value="THIAMINE PYROPHOSPHATE ENZYMES"/>
    <property type="match status" value="1"/>
</dbReference>
<dbReference type="CDD" id="cd00568">
    <property type="entry name" value="TPP_enzymes"/>
    <property type="match status" value="1"/>
</dbReference>
<dbReference type="PANTHER" id="PTHR18968:SF166">
    <property type="entry name" value="2-HYDROXYACYL-COA LYASE 2"/>
    <property type="match status" value="1"/>
</dbReference>
<keyword evidence="9" id="KW-1185">Reference proteome</keyword>
<dbReference type="Gene3D" id="3.40.50.970">
    <property type="match status" value="2"/>
</dbReference>
<feature type="domain" description="Thiamine pyrophosphate enzyme TPP-binding" evidence="6">
    <location>
        <begin position="423"/>
        <end position="553"/>
    </location>
</feature>
<evidence type="ECO:0000256" key="2">
    <source>
        <dbReference type="ARBA" id="ARBA00007812"/>
    </source>
</evidence>
<dbReference type="SUPFAM" id="SSF52467">
    <property type="entry name" value="DHS-like NAD/FAD-binding domain"/>
    <property type="match status" value="1"/>
</dbReference>
<dbReference type="CDD" id="cd07035">
    <property type="entry name" value="TPP_PYR_POX_like"/>
    <property type="match status" value="1"/>
</dbReference>
<dbReference type="InterPro" id="IPR045229">
    <property type="entry name" value="TPP_enz"/>
</dbReference>
<proteinExistence type="inferred from homology"/>
<gene>
    <name evidence="8" type="ORF">NF557_07980</name>
</gene>
<evidence type="ECO:0000259" key="7">
    <source>
        <dbReference type="Pfam" id="PF02776"/>
    </source>
</evidence>
<dbReference type="InterPro" id="IPR012001">
    <property type="entry name" value="Thiamin_PyroP_enz_TPP-bd_dom"/>
</dbReference>
<feature type="domain" description="Thiamine pyrophosphate enzyme central" evidence="5">
    <location>
        <begin position="206"/>
        <end position="341"/>
    </location>
</feature>
<dbReference type="Pfam" id="PF00205">
    <property type="entry name" value="TPP_enzyme_M"/>
    <property type="match status" value="1"/>
</dbReference>
<evidence type="ECO:0000256" key="3">
    <source>
        <dbReference type="ARBA" id="ARBA00023052"/>
    </source>
</evidence>
<dbReference type="SUPFAM" id="SSF52518">
    <property type="entry name" value="Thiamin diphosphate-binding fold (THDP-binding)"/>
    <property type="match status" value="2"/>
</dbReference>
<protein>
    <submittedName>
        <fullName evidence="8">Thiamine pyrophosphate-binding protein</fullName>
    </submittedName>
</protein>
<comment type="cofactor">
    <cofactor evidence="1">
        <name>thiamine diphosphate</name>
        <dbReference type="ChEBI" id="CHEBI:58937"/>
    </cofactor>
</comment>
<dbReference type="InterPro" id="IPR029061">
    <property type="entry name" value="THDP-binding"/>
</dbReference>
<evidence type="ECO:0000313" key="9">
    <source>
        <dbReference type="Proteomes" id="UP001056535"/>
    </source>
</evidence>
<dbReference type="RefSeq" id="WP_252623498.1">
    <property type="nucleotide sequence ID" value="NZ_CP099490.1"/>
</dbReference>
<dbReference type="Gene3D" id="3.40.50.1220">
    <property type="entry name" value="TPP-binding domain"/>
    <property type="match status" value="1"/>
</dbReference>
<reference evidence="8" key="1">
    <citation type="submission" date="2022-06" db="EMBL/GenBank/DDBJ databases">
        <title>Ornithinimicrobium JY.X270.</title>
        <authorList>
            <person name="Huang Y."/>
        </authorList>
    </citation>
    <scope>NUCLEOTIDE SEQUENCE</scope>
    <source>
        <strain evidence="8">JY.X270</strain>
    </source>
</reference>
<feature type="domain" description="Thiamine pyrophosphate enzyme N-terminal TPP-binding" evidence="7">
    <location>
        <begin position="15"/>
        <end position="123"/>
    </location>
</feature>